<reference evidence="12" key="1">
    <citation type="submission" date="2023-04" db="EMBL/GenBank/DDBJ databases">
        <title>APH(3)-Id, a novel chromosomal aminoglycoside phosphotransferase, identified from an environmental isolate of Kluyvera intermedia DW18.</title>
        <authorList>
            <person name="Sha Y."/>
        </authorList>
    </citation>
    <scope>NUCLEOTIDE SEQUENCE</scope>
    <source>
        <strain evidence="12">DW18</strain>
    </source>
</reference>
<dbReference type="GO" id="GO:0005886">
    <property type="term" value="C:plasma membrane"/>
    <property type="evidence" value="ECO:0007669"/>
    <property type="project" value="UniProtKB-SubCell"/>
</dbReference>
<evidence type="ECO:0000256" key="1">
    <source>
        <dbReference type="ARBA" id="ARBA00004651"/>
    </source>
</evidence>
<dbReference type="Pfam" id="PF00563">
    <property type="entry name" value="EAL"/>
    <property type="match status" value="1"/>
</dbReference>
<evidence type="ECO:0000256" key="6">
    <source>
        <dbReference type="ARBA" id="ARBA00022801"/>
    </source>
</evidence>
<dbReference type="InterPro" id="IPR001633">
    <property type="entry name" value="EAL_dom"/>
</dbReference>
<evidence type="ECO:0000313" key="13">
    <source>
        <dbReference type="Proteomes" id="UP001177527"/>
    </source>
</evidence>
<evidence type="ECO:0000313" key="12">
    <source>
        <dbReference type="EMBL" id="WGL54814.1"/>
    </source>
</evidence>
<dbReference type="PROSITE" id="PS50883">
    <property type="entry name" value="EAL"/>
    <property type="match status" value="1"/>
</dbReference>
<name>A0AA95JTE8_KLUIN</name>
<dbReference type="SMART" id="SM00052">
    <property type="entry name" value="EAL"/>
    <property type="match status" value="1"/>
</dbReference>
<dbReference type="SUPFAM" id="SSF141868">
    <property type="entry name" value="EAL domain-like"/>
    <property type="match status" value="1"/>
</dbReference>
<accession>A0AA95JTE8</accession>
<dbReference type="PANTHER" id="PTHR33121">
    <property type="entry name" value="CYCLIC DI-GMP PHOSPHODIESTERASE PDEF"/>
    <property type="match status" value="1"/>
</dbReference>
<evidence type="ECO:0000259" key="11">
    <source>
        <dbReference type="PROSITE" id="PS50883"/>
    </source>
</evidence>
<comment type="catalytic activity">
    <reaction evidence="9">
        <text>3',3'-c-di-GMP + H2O = 5'-phosphoguanylyl(3'-&gt;5')guanosine + H(+)</text>
        <dbReference type="Rhea" id="RHEA:24902"/>
        <dbReference type="ChEBI" id="CHEBI:15377"/>
        <dbReference type="ChEBI" id="CHEBI:15378"/>
        <dbReference type="ChEBI" id="CHEBI:58754"/>
        <dbReference type="ChEBI" id="CHEBI:58805"/>
        <dbReference type="EC" id="3.1.4.52"/>
    </reaction>
</comment>
<dbReference type="EC" id="3.1.4.52" evidence="2"/>
<dbReference type="PANTHER" id="PTHR33121:SF81">
    <property type="entry name" value="CYCLIC DI-GMP PHOSPHODIESTERASE PDEB-RELATED"/>
    <property type="match status" value="1"/>
</dbReference>
<dbReference type="InterPro" id="IPR050706">
    <property type="entry name" value="Cyclic-di-GMP_PDE-like"/>
</dbReference>
<evidence type="ECO:0000256" key="7">
    <source>
        <dbReference type="ARBA" id="ARBA00022989"/>
    </source>
</evidence>
<gene>
    <name evidence="12" type="ORF">QBD33_14210</name>
</gene>
<dbReference type="InterPro" id="IPR035919">
    <property type="entry name" value="EAL_sf"/>
</dbReference>
<evidence type="ECO:0000256" key="3">
    <source>
        <dbReference type="ARBA" id="ARBA00022475"/>
    </source>
</evidence>
<sequence>MTTQRLVRLITCVLIVSILLPILLSLWLAHRQANQLFNQEMDGYAERVLARTQRVKDQTRTALDEVNRFNGEPCSVEHLRQIQKVSYIHPYIQGIFYLDNANTSCDLLRNTLSKKVPDSEFVTPGGYRVWLTSRYDLQTDDNKIAVSHGNYMVMIDPDSMIDVLPHPAYPIYAAIISTRSHQVIATNHDIDRDIWHNVLQTFKPTLERDGVVYKQQLLPPVGGILLTWSTTKPIDDSWFHQLLIWLPVGLALSVLATFLMLRILRQLRSSHYRILDAIKAGEITVHYQPIVTLENGRIIGAEALARWQQPDGHWLPPDIFIPLAEQTGVITQLTEYIVRSVFDEMGRWLAQNPEQHISINIAASDLYSPTLPTLIKQQCAHWVVEPKQIAIELTERVLVAPEKAMPVLQAYRQLGHSIYIDDFGVGYSSLSYLQELEVDTLKIDKSFVDSLACNPVTAHIIEIAKSLNLSMVAEGIETECQRDWLLAHGVQSGQGWLFSQSLPKKAFIAWAQDNLRQTEVER</sequence>
<dbReference type="CDD" id="cd01948">
    <property type="entry name" value="EAL"/>
    <property type="match status" value="1"/>
</dbReference>
<keyword evidence="7 10" id="KW-1133">Transmembrane helix</keyword>
<evidence type="ECO:0000256" key="2">
    <source>
        <dbReference type="ARBA" id="ARBA00012282"/>
    </source>
</evidence>
<dbReference type="Proteomes" id="UP001177527">
    <property type="component" value="Chromosome"/>
</dbReference>
<feature type="transmembrane region" description="Helical" evidence="10">
    <location>
        <begin position="7"/>
        <end position="29"/>
    </location>
</feature>
<dbReference type="InterPro" id="IPR024744">
    <property type="entry name" value="CSS-motif_dom"/>
</dbReference>
<dbReference type="Pfam" id="PF12792">
    <property type="entry name" value="CSS-motif"/>
    <property type="match status" value="1"/>
</dbReference>
<dbReference type="GO" id="GO:0071111">
    <property type="term" value="F:cyclic-guanylate-specific phosphodiesterase activity"/>
    <property type="evidence" value="ECO:0007669"/>
    <property type="project" value="UniProtKB-EC"/>
</dbReference>
<keyword evidence="3" id="KW-1003">Cell membrane</keyword>
<dbReference type="EMBL" id="CP123488">
    <property type="protein sequence ID" value="WGL54814.1"/>
    <property type="molecule type" value="Genomic_DNA"/>
</dbReference>
<evidence type="ECO:0000256" key="10">
    <source>
        <dbReference type="SAM" id="Phobius"/>
    </source>
</evidence>
<protein>
    <recommendedName>
        <fullName evidence="2">cyclic-guanylate-specific phosphodiesterase</fullName>
        <ecNumber evidence="2">3.1.4.52</ecNumber>
    </recommendedName>
</protein>
<evidence type="ECO:0000256" key="4">
    <source>
        <dbReference type="ARBA" id="ARBA00022636"/>
    </source>
</evidence>
<keyword evidence="6" id="KW-0378">Hydrolase</keyword>
<dbReference type="Gene3D" id="3.20.20.450">
    <property type="entry name" value="EAL domain"/>
    <property type="match status" value="1"/>
</dbReference>
<evidence type="ECO:0000256" key="5">
    <source>
        <dbReference type="ARBA" id="ARBA00022692"/>
    </source>
</evidence>
<keyword evidence="5 10" id="KW-0812">Transmembrane</keyword>
<dbReference type="RefSeq" id="WP_280555847.1">
    <property type="nucleotide sequence ID" value="NZ_CP123488.1"/>
</dbReference>
<comment type="subcellular location">
    <subcellularLocation>
        <location evidence="1">Cell membrane</location>
        <topology evidence="1">Multi-pass membrane protein</topology>
    </subcellularLocation>
</comment>
<dbReference type="AlphaFoldDB" id="A0AA95JTE8"/>
<keyword evidence="4" id="KW-0973">c-di-GMP</keyword>
<evidence type="ECO:0000256" key="8">
    <source>
        <dbReference type="ARBA" id="ARBA00023136"/>
    </source>
</evidence>
<feature type="domain" description="EAL" evidence="11">
    <location>
        <begin position="267"/>
        <end position="515"/>
    </location>
</feature>
<proteinExistence type="predicted"/>
<organism evidence="12 13">
    <name type="scientific">Kluyvera intermedia</name>
    <name type="common">Enterobacter intermedius</name>
    <dbReference type="NCBI Taxonomy" id="61648"/>
    <lineage>
        <taxon>Bacteria</taxon>
        <taxon>Pseudomonadati</taxon>
        <taxon>Pseudomonadota</taxon>
        <taxon>Gammaproteobacteria</taxon>
        <taxon>Enterobacterales</taxon>
        <taxon>Enterobacteriaceae</taxon>
        <taxon>Kluyvera</taxon>
    </lineage>
</organism>
<evidence type="ECO:0000256" key="9">
    <source>
        <dbReference type="ARBA" id="ARBA00034290"/>
    </source>
</evidence>
<keyword evidence="8 10" id="KW-0472">Membrane</keyword>
<feature type="transmembrane region" description="Helical" evidence="10">
    <location>
        <begin position="242"/>
        <end position="264"/>
    </location>
</feature>